<gene>
    <name evidence="3" type="ORF">BSTOLATCC_MIC16886</name>
</gene>
<dbReference type="GO" id="GO:0005764">
    <property type="term" value="C:lysosome"/>
    <property type="evidence" value="ECO:0007669"/>
    <property type="project" value="TreeGrafter"/>
</dbReference>
<keyword evidence="2" id="KW-0732">Signal</keyword>
<reference evidence="3" key="1">
    <citation type="submission" date="2021-09" db="EMBL/GenBank/DDBJ databases">
        <authorList>
            <consortium name="AG Swart"/>
            <person name="Singh M."/>
            <person name="Singh A."/>
            <person name="Seah K."/>
            <person name="Emmerich C."/>
        </authorList>
    </citation>
    <scope>NUCLEOTIDE SEQUENCE</scope>
    <source>
        <strain evidence="3">ATCC30299</strain>
    </source>
</reference>
<dbReference type="Pfam" id="PF02089">
    <property type="entry name" value="Palm_thioest"/>
    <property type="match status" value="1"/>
</dbReference>
<dbReference type="SUPFAM" id="SSF53474">
    <property type="entry name" value="alpha/beta-Hydrolases"/>
    <property type="match status" value="1"/>
</dbReference>
<dbReference type="InterPro" id="IPR029058">
    <property type="entry name" value="AB_hydrolase_fold"/>
</dbReference>
<proteinExistence type="predicted"/>
<feature type="signal peptide" evidence="2">
    <location>
        <begin position="1"/>
        <end position="18"/>
    </location>
</feature>
<dbReference type="PANTHER" id="PTHR11247">
    <property type="entry name" value="PALMITOYL-PROTEIN THIOESTERASE/DOLICHYLDIPHOSPHATASE 1"/>
    <property type="match status" value="1"/>
</dbReference>
<feature type="chain" id="PRO_5043616992" evidence="2">
    <location>
        <begin position="19"/>
        <end position="417"/>
    </location>
</feature>
<dbReference type="GO" id="GO:0016790">
    <property type="term" value="F:thiolester hydrolase activity"/>
    <property type="evidence" value="ECO:0007669"/>
    <property type="project" value="TreeGrafter"/>
</dbReference>
<sequence>MKAFYLLCFLSLSYLSNAQYSKFLLGVLRGADLVGESFTRYCKYEPEGSKPSGQIQPYWETLMTDLIDLSQNCRYLDALKVLTTFQSSKDLMDLTLTHLDEARNNNQIKQSSDSYEAGYAIGAFLEQYFRMVDPYAFRFVEDPTAYKDLGTAAYPVAIFHGLNQNCNDSTYVQFTSYLGKQLNTYTRCVEIGNGVATSFLMSMTDQAKEACQKVKADPNFANGLNVVGLSQGGLIARSLLQNCDGLKIHVVNTVGTPNNGVTSIPNCFVGFTCKIFNDALELGVYRPVVQGMGPAGYYKDQYNYDTFLQSSSFLAEFNNEKSINQEYIEDYQTLDWLVLLKFTQDEIVDPPESEWFGYYALNSQTLLPWNETLDYTNNLLGFKDLDAQGKIVRLSLNSGHLDFTQQEYTEMVVPYLL</sequence>
<comment type="caution">
    <text evidence="3">The sequence shown here is derived from an EMBL/GenBank/DDBJ whole genome shotgun (WGS) entry which is preliminary data.</text>
</comment>
<evidence type="ECO:0000313" key="4">
    <source>
        <dbReference type="Proteomes" id="UP001162131"/>
    </source>
</evidence>
<evidence type="ECO:0000256" key="1">
    <source>
        <dbReference type="ARBA" id="ARBA00022801"/>
    </source>
</evidence>
<keyword evidence="4" id="KW-1185">Reference proteome</keyword>
<accession>A0AAU9ITG5</accession>
<name>A0AAU9ITG5_9CILI</name>
<dbReference type="Gene3D" id="3.40.50.1820">
    <property type="entry name" value="alpha/beta hydrolase"/>
    <property type="match status" value="1"/>
</dbReference>
<keyword evidence="1" id="KW-0378">Hydrolase</keyword>
<evidence type="ECO:0000256" key="2">
    <source>
        <dbReference type="SAM" id="SignalP"/>
    </source>
</evidence>
<dbReference type="Proteomes" id="UP001162131">
    <property type="component" value="Unassembled WGS sequence"/>
</dbReference>
<organism evidence="3 4">
    <name type="scientific">Blepharisma stoltei</name>
    <dbReference type="NCBI Taxonomy" id="1481888"/>
    <lineage>
        <taxon>Eukaryota</taxon>
        <taxon>Sar</taxon>
        <taxon>Alveolata</taxon>
        <taxon>Ciliophora</taxon>
        <taxon>Postciliodesmatophora</taxon>
        <taxon>Heterotrichea</taxon>
        <taxon>Heterotrichida</taxon>
        <taxon>Blepharismidae</taxon>
        <taxon>Blepharisma</taxon>
    </lineage>
</organism>
<dbReference type="AlphaFoldDB" id="A0AAU9ITG5"/>
<protein>
    <submittedName>
        <fullName evidence="3">Uncharacterized protein</fullName>
    </submittedName>
</protein>
<evidence type="ECO:0000313" key="3">
    <source>
        <dbReference type="EMBL" id="CAG9316784.1"/>
    </source>
</evidence>
<dbReference type="PANTHER" id="PTHR11247:SF8">
    <property type="entry name" value="PALMITOYL-PROTEIN THIOESTERASE 1"/>
    <property type="match status" value="1"/>
</dbReference>
<dbReference type="EMBL" id="CAJZBQ010000016">
    <property type="protein sequence ID" value="CAG9316784.1"/>
    <property type="molecule type" value="Genomic_DNA"/>
</dbReference>